<dbReference type="RefSeq" id="WP_144705565.1">
    <property type="nucleotide sequence ID" value="NZ_VNJJ01000013.1"/>
</dbReference>
<comment type="caution">
    <text evidence="2">The sequence shown here is derived from an EMBL/GenBank/DDBJ whole genome shotgun (WGS) entry which is preliminary data.</text>
</comment>
<dbReference type="EMBL" id="VNJJ01000013">
    <property type="protein sequence ID" value="TVX97124.1"/>
    <property type="molecule type" value="Genomic_DNA"/>
</dbReference>
<keyword evidence="1" id="KW-1133">Transmembrane helix</keyword>
<dbReference type="Proteomes" id="UP000316330">
    <property type="component" value="Unassembled WGS sequence"/>
</dbReference>
<dbReference type="AlphaFoldDB" id="A0A559JB62"/>
<sequence length="75" mass="7986">MMIKKDNEDNPWRALAFVGALGFEVGACTIMGYLIGGWIGPTSSGWKMAGVFMGLGIGLLIAILLVKRALENKDG</sequence>
<name>A0A559JB62_9BACL</name>
<accession>A0A559JB62</accession>
<organism evidence="2 3">
    <name type="scientific">Cohnella terricola</name>
    <dbReference type="NCBI Taxonomy" id="1289167"/>
    <lineage>
        <taxon>Bacteria</taxon>
        <taxon>Bacillati</taxon>
        <taxon>Bacillota</taxon>
        <taxon>Bacilli</taxon>
        <taxon>Bacillales</taxon>
        <taxon>Paenibacillaceae</taxon>
        <taxon>Cohnella</taxon>
    </lineage>
</organism>
<reference evidence="2 3" key="1">
    <citation type="submission" date="2019-07" db="EMBL/GenBank/DDBJ databases">
        <authorList>
            <person name="Kim J."/>
        </authorList>
    </citation>
    <scope>NUCLEOTIDE SEQUENCE [LARGE SCALE GENOMIC DNA]</scope>
    <source>
        <strain evidence="2 3">G13</strain>
    </source>
</reference>
<gene>
    <name evidence="2" type="ORF">FPZ45_19415</name>
</gene>
<dbReference type="OrthoDB" id="2629325at2"/>
<keyword evidence="1" id="KW-0472">Membrane</keyword>
<proteinExistence type="predicted"/>
<protein>
    <recommendedName>
        <fullName evidence="4">AtpZ/AtpI family protein</fullName>
    </recommendedName>
</protein>
<keyword evidence="3" id="KW-1185">Reference proteome</keyword>
<evidence type="ECO:0000313" key="2">
    <source>
        <dbReference type="EMBL" id="TVX97124.1"/>
    </source>
</evidence>
<evidence type="ECO:0000313" key="3">
    <source>
        <dbReference type="Proteomes" id="UP000316330"/>
    </source>
</evidence>
<feature type="transmembrane region" description="Helical" evidence="1">
    <location>
        <begin position="12"/>
        <end position="36"/>
    </location>
</feature>
<keyword evidence="1" id="KW-0812">Transmembrane</keyword>
<evidence type="ECO:0008006" key="4">
    <source>
        <dbReference type="Google" id="ProtNLM"/>
    </source>
</evidence>
<feature type="transmembrane region" description="Helical" evidence="1">
    <location>
        <begin position="48"/>
        <end position="66"/>
    </location>
</feature>
<evidence type="ECO:0000256" key="1">
    <source>
        <dbReference type="SAM" id="Phobius"/>
    </source>
</evidence>